<dbReference type="RefSeq" id="WP_345703032.1">
    <property type="nucleotide sequence ID" value="NZ_BAABJP010000021.1"/>
</dbReference>
<proteinExistence type="predicted"/>
<keyword evidence="3" id="KW-1185">Reference proteome</keyword>
<dbReference type="Gene3D" id="3.40.30.10">
    <property type="entry name" value="Glutaredoxin"/>
    <property type="match status" value="1"/>
</dbReference>
<evidence type="ECO:0000313" key="3">
    <source>
        <dbReference type="Proteomes" id="UP001428817"/>
    </source>
</evidence>
<dbReference type="Pfam" id="PF05988">
    <property type="entry name" value="DUF899"/>
    <property type="match status" value="1"/>
</dbReference>
<dbReference type="InterPro" id="IPR036249">
    <property type="entry name" value="Thioredoxin-like_sf"/>
</dbReference>
<dbReference type="EMBL" id="BAABJP010000021">
    <property type="protein sequence ID" value="GAA5160845.1"/>
    <property type="molecule type" value="Genomic_DNA"/>
</dbReference>
<comment type="caution">
    <text evidence="2">The sequence shown here is derived from an EMBL/GenBank/DDBJ whole genome shotgun (WGS) entry which is preliminary data.</text>
</comment>
<dbReference type="SUPFAM" id="SSF52833">
    <property type="entry name" value="Thioredoxin-like"/>
    <property type="match status" value="1"/>
</dbReference>
<sequence length="241" mass="26622">MTDTDMSWTHELKSITLLADDDTPPLYAPGASEEYRAARRALSEAEMALRDHVEQVAALRRALPPGPALPEYRFTEGSPHDVTLAELFGEHRELVVYHLMFHPDDDAACAQCSLWVDGLHGVRKHITRRAALAVVAVAPVEKLRGLARRRGWHGLRLVSAHGGAFATDLGIQGSRGGLWPAVSVFTRDDGGVVRHSYTQSSNFPDGRERGMDQIAPVWHVFDLLPSGRGDFYPDNTYPLAH</sequence>
<dbReference type="Proteomes" id="UP001428817">
    <property type="component" value="Unassembled WGS sequence"/>
</dbReference>
<dbReference type="InterPro" id="IPR010296">
    <property type="entry name" value="DUF899_thioredox"/>
</dbReference>
<protein>
    <submittedName>
        <fullName evidence="2">DUF899 domain-containing protein</fullName>
    </submittedName>
</protein>
<accession>A0ABP9QFW8</accession>
<evidence type="ECO:0000313" key="2">
    <source>
        <dbReference type="EMBL" id="GAA5160845.1"/>
    </source>
</evidence>
<feature type="coiled-coil region" evidence="1">
    <location>
        <begin position="35"/>
        <end position="62"/>
    </location>
</feature>
<evidence type="ECO:0000256" key="1">
    <source>
        <dbReference type="SAM" id="Coils"/>
    </source>
</evidence>
<gene>
    <name evidence="2" type="ORF">GCM10023321_44210</name>
</gene>
<reference evidence="3" key="1">
    <citation type="journal article" date="2019" name="Int. J. Syst. Evol. Microbiol.">
        <title>The Global Catalogue of Microorganisms (GCM) 10K type strain sequencing project: providing services to taxonomists for standard genome sequencing and annotation.</title>
        <authorList>
            <consortium name="The Broad Institute Genomics Platform"/>
            <consortium name="The Broad Institute Genome Sequencing Center for Infectious Disease"/>
            <person name="Wu L."/>
            <person name="Ma J."/>
        </authorList>
    </citation>
    <scope>NUCLEOTIDE SEQUENCE [LARGE SCALE GENOMIC DNA]</scope>
    <source>
        <strain evidence="3">JCM 18303</strain>
    </source>
</reference>
<keyword evidence="1" id="KW-0175">Coiled coil</keyword>
<name>A0ABP9QFW8_9PSEU</name>
<organism evidence="2 3">
    <name type="scientific">Pseudonocardia eucalypti</name>
    <dbReference type="NCBI Taxonomy" id="648755"/>
    <lineage>
        <taxon>Bacteria</taxon>
        <taxon>Bacillati</taxon>
        <taxon>Actinomycetota</taxon>
        <taxon>Actinomycetes</taxon>
        <taxon>Pseudonocardiales</taxon>
        <taxon>Pseudonocardiaceae</taxon>
        <taxon>Pseudonocardia</taxon>
    </lineage>
</organism>